<sequence>MTASAPKFIRLEGRVFNSWKRYKEKFGFKEKTDSEFAARLLQISLEGNEVNRGGGQMINCQSSDGFQGEKSLPSNIEKETSRKSKQVERW</sequence>
<gene>
    <name evidence="2" type="ORF">PLOB_00025241</name>
</gene>
<evidence type="ECO:0000313" key="3">
    <source>
        <dbReference type="Proteomes" id="UP001159405"/>
    </source>
</evidence>
<protein>
    <submittedName>
        <fullName evidence="2">Uncharacterized protein</fullName>
    </submittedName>
</protein>
<reference evidence="2 3" key="1">
    <citation type="submission" date="2022-05" db="EMBL/GenBank/DDBJ databases">
        <authorList>
            <consortium name="Genoscope - CEA"/>
            <person name="William W."/>
        </authorList>
    </citation>
    <scope>NUCLEOTIDE SEQUENCE [LARGE SCALE GENOMIC DNA]</scope>
</reference>
<feature type="compositionally biased region" description="Basic and acidic residues" evidence="1">
    <location>
        <begin position="76"/>
        <end position="90"/>
    </location>
</feature>
<dbReference type="Proteomes" id="UP001159405">
    <property type="component" value="Unassembled WGS sequence"/>
</dbReference>
<dbReference type="EMBL" id="CALNXK010000003">
    <property type="protein sequence ID" value="CAH3034744.1"/>
    <property type="molecule type" value="Genomic_DNA"/>
</dbReference>
<comment type="caution">
    <text evidence="2">The sequence shown here is derived from an EMBL/GenBank/DDBJ whole genome shotgun (WGS) entry which is preliminary data.</text>
</comment>
<evidence type="ECO:0000256" key="1">
    <source>
        <dbReference type="SAM" id="MobiDB-lite"/>
    </source>
</evidence>
<accession>A0ABN8MS46</accession>
<proteinExistence type="predicted"/>
<feature type="non-terminal residue" evidence="2">
    <location>
        <position position="90"/>
    </location>
</feature>
<keyword evidence="3" id="KW-1185">Reference proteome</keyword>
<name>A0ABN8MS46_9CNID</name>
<feature type="region of interest" description="Disordered" evidence="1">
    <location>
        <begin position="52"/>
        <end position="90"/>
    </location>
</feature>
<organism evidence="2 3">
    <name type="scientific">Porites lobata</name>
    <dbReference type="NCBI Taxonomy" id="104759"/>
    <lineage>
        <taxon>Eukaryota</taxon>
        <taxon>Metazoa</taxon>
        <taxon>Cnidaria</taxon>
        <taxon>Anthozoa</taxon>
        <taxon>Hexacorallia</taxon>
        <taxon>Scleractinia</taxon>
        <taxon>Fungiina</taxon>
        <taxon>Poritidae</taxon>
        <taxon>Porites</taxon>
    </lineage>
</organism>
<evidence type="ECO:0000313" key="2">
    <source>
        <dbReference type="EMBL" id="CAH3034744.1"/>
    </source>
</evidence>